<dbReference type="FunFam" id="2.60.120.290:FF:000005">
    <property type="entry name" value="Procollagen C-endopeptidase enhancer 1"/>
    <property type="match status" value="1"/>
</dbReference>
<dbReference type="Pfam" id="PF01392">
    <property type="entry name" value="Fz"/>
    <property type="match status" value="1"/>
</dbReference>
<dbReference type="InterPro" id="IPR000859">
    <property type="entry name" value="CUB_dom"/>
</dbReference>
<protein>
    <submittedName>
        <fullName evidence="11">Membrane frizzled-related protein isoform X1</fullName>
    </submittedName>
</protein>
<evidence type="ECO:0000256" key="8">
    <source>
        <dbReference type="SAM" id="Phobius"/>
    </source>
</evidence>
<dbReference type="Pfam" id="PF00431">
    <property type="entry name" value="CUB"/>
    <property type="match status" value="2"/>
</dbReference>
<dbReference type="Proteomes" id="UP001205998">
    <property type="component" value="Unassembled WGS sequence"/>
</dbReference>
<dbReference type="Gene3D" id="2.60.120.290">
    <property type="entry name" value="Spermadhesin, CUB domain"/>
    <property type="match status" value="2"/>
</dbReference>
<feature type="disulfide bond" evidence="7">
    <location>
        <begin position="441"/>
        <end position="456"/>
    </location>
</feature>
<feature type="disulfide bond" evidence="7">
    <location>
        <begin position="289"/>
        <end position="304"/>
    </location>
</feature>
<feature type="domain" description="CUB" evidence="9">
    <location>
        <begin position="311"/>
        <end position="415"/>
    </location>
</feature>
<dbReference type="FunFam" id="2.60.120.290:FF:000013">
    <property type="entry name" value="Membrane frizzled-related protein"/>
    <property type="match status" value="1"/>
</dbReference>
<dbReference type="Gene3D" id="4.10.400.10">
    <property type="entry name" value="Low-density Lipoprotein Receptor"/>
    <property type="match status" value="2"/>
</dbReference>
<comment type="subcellular location">
    <subcellularLocation>
        <location evidence="1">Cell membrane</location>
        <topology evidence="1">Single-pass type II membrane protein</topology>
    </subcellularLocation>
</comment>
<proteinExistence type="inferred from homology"/>
<comment type="caution">
    <text evidence="11">The sequence shown here is derived from an EMBL/GenBank/DDBJ whole genome shotgun (WGS) entry which is preliminary data.</text>
</comment>
<feature type="disulfide bond" evidence="7">
    <location>
        <begin position="277"/>
        <end position="295"/>
    </location>
</feature>
<dbReference type="PROSITE" id="PS01180">
    <property type="entry name" value="CUB"/>
    <property type="match status" value="2"/>
</dbReference>
<dbReference type="PROSITE" id="PS50038">
    <property type="entry name" value="FZ"/>
    <property type="match status" value="1"/>
</dbReference>
<keyword evidence="3" id="KW-0677">Repeat</keyword>
<keyword evidence="5 7" id="KW-1015">Disulfide bond</keyword>
<dbReference type="CDD" id="cd00041">
    <property type="entry name" value="CUB"/>
    <property type="match status" value="2"/>
</dbReference>
<accession>A0AAD5B0I6</accession>
<evidence type="ECO:0000259" key="10">
    <source>
        <dbReference type="PROSITE" id="PS50038"/>
    </source>
</evidence>
<dbReference type="PRINTS" id="PR00261">
    <property type="entry name" value="LDLRECEPTOR"/>
</dbReference>
<feature type="disulfide bond" evidence="7">
    <location>
        <begin position="270"/>
        <end position="282"/>
    </location>
</feature>
<dbReference type="SMART" id="SM00042">
    <property type="entry name" value="CUB"/>
    <property type="match status" value="2"/>
</dbReference>
<dbReference type="InterPro" id="IPR023415">
    <property type="entry name" value="LDLR_class-A_CS"/>
</dbReference>
<gene>
    <name evidence="11" type="ORF">C0J50_14836</name>
</gene>
<evidence type="ECO:0000256" key="1">
    <source>
        <dbReference type="ARBA" id="ARBA00004401"/>
    </source>
</evidence>
<dbReference type="PROSITE" id="PS50068">
    <property type="entry name" value="LDLRA_2"/>
    <property type="match status" value="2"/>
</dbReference>
<dbReference type="AlphaFoldDB" id="A0AAD5B0I6"/>
<feature type="disulfide bond" evidence="7">
    <location>
        <begin position="422"/>
        <end position="434"/>
    </location>
</feature>
<dbReference type="PROSITE" id="PS01209">
    <property type="entry name" value="LDLRA_1"/>
    <property type="match status" value="1"/>
</dbReference>
<comment type="similarity">
    <text evidence="2">Belongs to the LDLR family.</text>
</comment>
<evidence type="ECO:0000256" key="5">
    <source>
        <dbReference type="ARBA" id="ARBA00023157"/>
    </source>
</evidence>
<evidence type="ECO:0000313" key="12">
    <source>
        <dbReference type="Proteomes" id="UP001205998"/>
    </source>
</evidence>
<feature type="domain" description="CUB" evidence="9">
    <location>
        <begin position="152"/>
        <end position="263"/>
    </location>
</feature>
<keyword evidence="12" id="KW-1185">Reference proteome</keyword>
<organism evidence="11 12">
    <name type="scientific">Silurus asotus</name>
    <name type="common">Amur catfish</name>
    <name type="synonym">Parasilurus asotus</name>
    <dbReference type="NCBI Taxonomy" id="30991"/>
    <lineage>
        <taxon>Eukaryota</taxon>
        <taxon>Metazoa</taxon>
        <taxon>Chordata</taxon>
        <taxon>Craniata</taxon>
        <taxon>Vertebrata</taxon>
        <taxon>Euteleostomi</taxon>
        <taxon>Actinopterygii</taxon>
        <taxon>Neopterygii</taxon>
        <taxon>Teleostei</taxon>
        <taxon>Ostariophysi</taxon>
        <taxon>Siluriformes</taxon>
        <taxon>Siluridae</taxon>
        <taxon>Silurus</taxon>
    </lineage>
</organism>
<sequence>MADPFTNEPSIHDPDLDKNVFCNPAFEPNNEHDEVKEVFKVAISSEPINSPITGGGSVFGLCAVCVKRQWCSWGALVLSAAILLLLAVLGLTLALVFLHLNGDTAESRVLSLNSWNGDRVQQSLIPNPTISLPENSSDMQHPEHKPITSTKCGGVLTESEGTIFSPNYPGPYPPDSLCVWVIRVSSPFLVQLYINSLAIEGPQPCLFDWLELREEGEHKTKVTRFCGNVAPPTVNTNSSTVWISFRSDTSIGGNGFIAHYQAILSWQKSCSKEEFMCDRGRCLLPVSVCDSQLNCQDQTDEANCSHKYKDCGGEKTGLSGSLFSPNHPKAYPHQQASNVIQLRFHNFSLETGDVCEFDYIEVYDSGNTGDSKILGRYCGSDLPPDLTSTGPVMTVVFVADKGVADSGFYASYQVISLSERSCSPEQFACSTGECLHHDWLCDGWTDCTDGSDEQDCINSTYSPFILSCEPIQVEMCQGLNYNLTSFPNIWLSISDQTEAAFLLRQYNVLTELDCFKPLRQLVCALFVPQCNVHGGVLQPCSSVCSAAEQQCAHELELFSLSWPFNCHLLPDSHDLTQCSVPEDTTPLTRTHLKT</sequence>
<dbReference type="PANTHER" id="PTHR24251">
    <property type="entry name" value="OVOCHYMASE-RELATED"/>
    <property type="match status" value="1"/>
</dbReference>
<dbReference type="PANTHER" id="PTHR24251:SF30">
    <property type="entry name" value="MEMBRANE FRIZZLED-RELATED PROTEIN"/>
    <property type="match status" value="1"/>
</dbReference>
<dbReference type="Pfam" id="PF00057">
    <property type="entry name" value="Ldl_recept_a"/>
    <property type="match status" value="2"/>
</dbReference>
<dbReference type="CDD" id="cd07066">
    <property type="entry name" value="CRD_FZ"/>
    <property type="match status" value="1"/>
</dbReference>
<dbReference type="InterPro" id="IPR002172">
    <property type="entry name" value="LDrepeatLR_classA_rpt"/>
</dbReference>
<evidence type="ECO:0000256" key="6">
    <source>
        <dbReference type="PROSITE-ProRule" id="PRU00090"/>
    </source>
</evidence>
<evidence type="ECO:0000256" key="7">
    <source>
        <dbReference type="PROSITE-ProRule" id="PRU00124"/>
    </source>
</evidence>
<evidence type="ECO:0000256" key="2">
    <source>
        <dbReference type="ARBA" id="ARBA00009939"/>
    </source>
</evidence>
<dbReference type="GO" id="GO:0005886">
    <property type="term" value="C:plasma membrane"/>
    <property type="evidence" value="ECO:0007669"/>
    <property type="project" value="UniProtKB-SubCell"/>
</dbReference>
<dbReference type="SUPFAM" id="SSF63501">
    <property type="entry name" value="Frizzled cysteine-rich domain"/>
    <property type="match status" value="1"/>
</dbReference>
<keyword evidence="8" id="KW-1133">Transmembrane helix</keyword>
<feature type="domain" description="FZ" evidence="10">
    <location>
        <begin position="468"/>
        <end position="581"/>
    </location>
</feature>
<dbReference type="InterPro" id="IPR036055">
    <property type="entry name" value="LDL_receptor-like_sf"/>
</dbReference>
<keyword evidence="8" id="KW-0472">Membrane</keyword>
<reference evidence="11" key="1">
    <citation type="submission" date="2018-07" db="EMBL/GenBank/DDBJ databases">
        <title>Comparative genomics of catfishes provides insights into carnivory and benthic adaptation.</title>
        <authorList>
            <person name="Zhang Y."/>
            <person name="Wang D."/>
            <person name="Peng Z."/>
            <person name="Zheng S."/>
            <person name="Shao F."/>
            <person name="Tao W."/>
        </authorList>
    </citation>
    <scope>NUCLEOTIDE SEQUENCE</scope>
    <source>
        <strain evidence="11">Chongqing</strain>
    </source>
</reference>
<keyword evidence="4" id="KW-0735">Signal-anchor</keyword>
<name>A0AAD5B0I6_SILAS</name>
<evidence type="ECO:0000256" key="4">
    <source>
        <dbReference type="ARBA" id="ARBA00022968"/>
    </source>
</evidence>
<keyword evidence="8" id="KW-0812">Transmembrane</keyword>
<dbReference type="InterPro" id="IPR036790">
    <property type="entry name" value="Frizzled_dom_sf"/>
</dbReference>
<evidence type="ECO:0000259" key="9">
    <source>
        <dbReference type="PROSITE" id="PS01180"/>
    </source>
</evidence>
<dbReference type="EMBL" id="MU551550">
    <property type="protein sequence ID" value="KAI5625622.1"/>
    <property type="molecule type" value="Genomic_DNA"/>
</dbReference>
<dbReference type="SMART" id="SM00063">
    <property type="entry name" value="FRI"/>
    <property type="match status" value="1"/>
</dbReference>
<dbReference type="SUPFAM" id="SSF49854">
    <property type="entry name" value="Spermadhesin, CUB domain"/>
    <property type="match status" value="2"/>
</dbReference>
<comment type="caution">
    <text evidence="6">Lacks conserved residue(s) required for the propagation of feature annotation.</text>
</comment>
<dbReference type="FunFam" id="4.10.400.10:FF:000113">
    <property type="entry name" value="Low-density lipoprotein receptor-related protein 8"/>
    <property type="match status" value="1"/>
</dbReference>
<dbReference type="InterPro" id="IPR020067">
    <property type="entry name" value="Frizzled_dom"/>
</dbReference>
<feature type="disulfide bond" evidence="7">
    <location>
        <begin position="429"/>
        <end position="447"/>
    </location>
</feature>
<evidence type="ECO:0000313" key="11">
    <source>
        <dbReference type="EMBL" id="KAI5625622.1"/>
    </source>
</evidence>
<evidence type="ECO:0000256" key="3">
    <source>
        <dbReference type="ARBA" id="ARBA00022737"/>
    </source>
</evidence>
<dbReference type="SMART" id="SM00192">
    <property type="entry name" value="LDLa"/>
    <property type="match status" value="2"/>
</dbReference>
<dbReference type="SUPFAM" id="SSF57424">
    <property type="entry name" value="LDL receptor-like module"/>
    <property type="match status" value="2"/>
</dbReference>
<feature type="transmembrane region" description="Helical" evidence="8">
    <location>
        <begin position="76"/>
        <end position="100"/>
    </location>
</feature>
<dbReference type="CDD" id="cd00112">
    <property type="entry name" value="LDLa"/>
    <property type="match status" value="2"/>
</dbReference>
<dbReference type="InterPro" id="IPR035914">
    <property type="entry name" value="Sperma_CUB_dom_sf"/>
</dbReference>
<dbReference type="Gene3D" id="1.10.2000.10">
    <property type="entry name" value="Frizzled cysteine-rich domain"/>
    <property type="match status" value="1"/>
</dbReference>